<dbReference type="AlphaFoldDB" id="A0A1S3YEG1"/>
<evidence type="ECO:0000313" key="2">
    <source>
        <dbReference type="Proteomes" id="UP000790787"/>
    </source>
</evidence>
<dbReference type="InterPro" id="IPR008586">
    <property type="entry name" value="DUF868_pln"/>
</dbReference>
<proteinExistence type="predicted"/>
<dbReference type="PANTHER" id="PTHR31972:SF3">
    <property type="entry name" value="OS09G0416600 PROTEIN"/>
    <property type="match status" value="1"/>
</dbReference>
<keyword evidence="2" id="KW-1185">Reference proteome</keyword>
<dbReference type="OrthoDB" id="1894291at2759"/>
<dbReference type="Pfam" id="PF05910">
    <property type="entry name" value="DUF868"/>
    <property type="match status" value="1"/>
</dbReference>
<dbReference type="RefSeq" id="XP_016450621.1">
    <property type="nucleotide sequence ID" value="XM_016595135.2"/>
</dbReference>
<reference evidence="2" key="1">
    <citation type="journal article" date="2014" name="Nat. Commun.">
        <title>The tobacco genome sequence and its comparison with those of tomato and potato.</title>
        <authorList>
            <person name="Sierro N."/>
            <person name="Battey J.N."/>
            <person name="Ouadi S."/>
            <person name="Bakaher N."/>
            <person name="Bovet L."/>
            <person name="Willig A."/>
            <person name="Goepfert S."/>
            <person name="Peitsch M.C."/>
            <person name="Ivanov N.V."/>
        </authorList>
    </citation>
    <scope>NUCLEOTIDE SEQUENCE [LARGE SCALE GENOMIC DNA]</scope>
</reference>
<dbReference type="OMA" id="SHTTWVN"/>
<evidence type="ECO:0000313" key="3">
    <source>
        <dbReference type="RefSeq" id="XP_016450621.1"/>
    </source>
</evidence>
<reference evidence="3" key="2">
    <citation type="submission" date="2025-08" db="UniProtKB">
        <authorList>
            <consortium name="RefSeq"/>
        </authorList>
    </citation>
    <scope>IDENTIFICATION</scope>
    <source>
        <tissue evidence="3">Leaf</tissue>
    </source>
</reference>
<name>A0A1S3YEG1_TOBAC</name>
<feature type="region of interest" description="Disordered" evidence="1">
    <location>
        <begin position="183"/>
        <end position="203"/>
    </location>
</feature>
<dbReference type="STRING" id="4097.A0A1S3YEG1"/>
<sequence length="386" mass="43533">MEIVAKSKKHHHYYSPFPSCFRRPLEVAAAASARPLPPPLPQPPLAANPNLATSLYQTHLGLFALTWSRNLFGRSFHIHFLLNDSDGVGADYNNTISSPHLSSTSTPSFHLNIKPFIFWKKHGSKKLDGDNKVVHIFWDLSKAKFGSGPEPISGFYVAVIVNGEMVLLVGDLNKEAYAKTRARMPEKKENQNQNPNPNPNPNLVLRREHVCGNKLYKTKANFGGKEKEISIDCRLGEDPRLYFSVDNKRVLQIKHLKWKFRGNERIEVDGVPVLVSWDVYNWLFDDDEDGYALFMFKFEKSSYEYVATDDSNFNNGVQLWSQQSCGFGFETKMMKKGVLRSSRSSSSSSLSSASSTCSSVMEWASTEENELKGPSGFSLLVYAWKS</sequence>
<dbReference type="PaxDb" id="4097-A0A1S3YEG1"/>
<dbReference type="GeneID" id="107775407"/>
<dbReference type="RefSeq" id="XP_016450621.1">
    <property type="nucleotide sequence ID" value="XM_016595135.1"/>
</dbReference>
<protein>
    <submittedName>
        <fullName evidence="3">Uncharacterized protein LOC107775407</fullName>
    </submittedName>
</protein>
<dbReference type="KEGG" id="nta:107775407"/>
<dbReference type="PANTHER" id="PTHR31972">
    <property type="entry name" value="EXPRESSED PROTEIN"/>
    <property type="match status" value="1"/>
</dbReference>
<gene>
    <name evidence="3" type="primary">LOC107775407</name>
</gene>
<organism evidence="2 3">
    <name type="scientific">Nicotiana tabacum</name>
    <name type="common">Common tobacco</name>
    <dbReference type="NCBI Taxonomy" id="4097"/>
    <lineage>
        <taxon>Eukaryota</taxon>
        <taxon>Viridiplantae</taxon>
        <taxon>Streptophyta</taxon>
        <taxon>Embryophyta</taxon>
        <taxon>Tracheophyta</taxon>
        <taxon>Spermatophyta</taxon>
        <taxon>Magnoliopsida</taxon>
        <taxon>eudicotyledons</taxon>
        <taxon>Gunneridae</taxon>
        <taxon>Pentapetalae</taxon>
        <taxon>asterids</taxon>
        <taxon>lamiids</taxon>
        <taxon>Solanales</taxon>
        <taxon>Solanaceae</taxon>
        <taxon>Nicotianoideae</taxon>
        <taxon>Nicotianeae</taxon>
        <taxon>Nicotiana</taxon>
    </lineage>
</organism>
<dbReference type="Proteomes" id="UP000790787">
    <property type="component" value="Chromosome 1"/>
</dbReference>
<accession>A0A1S3YEG1</accession>
<evidence type="ECO:0000256" key="1">
    <source>
        <dbReference type="SAM" id="MobiDB-lite"/>
    </source>
</evidence>